<name>A0A026WCI2_OOCBI</name>
<evidence type="ECO:0000256" key="3">
    <source>
        <dbReference type="ARBA" id="ARBA00023136"/>
    </source>
</evidence>
<reference evidence="6" key="3">
    <citation type="submission" date="2018-07" db="EMBL/GenBank/DDBJ databases">
        <authorList>
            <person name="Mckenzie S.K."/>
            <person name="Kronauer D.J.C."/>
        </authorList>
    </citation>
    <scope>NUCLEOTIDE SEQUENCE</scope>
    <source>
        <strain evidence="6">Clonal line C1</strain>
    </source>
</reference>
<protein>
    <recommendedName>
        <fullName evidence="4">Copper transport protein</fullName>
    </recommendedName>
</protein>
<dbReference type="OrthoDB" id="161814at2759"/>
<gene>
    <name evidence="6" type="ORF">DMN91_001613</name>
    <name evidence="5" type="ORF">X777_07140</name>
</gene>
<evidence type="ECO:0000313" key="7">
    <source>
        <dbReference type="Proteomes" id="UP000053097"/>
    </source>
</evidence>
<comment type="subcellular location">
    <subcellularLocation>
        <location evidence="4">Membrane</location>
        <topology evidence="4">Multi-pass membrane protein</topology>
    </subcellularLocation>
</comment>
<keyword evidence="3 4" id="KW-0472">Membrane</keyword>
<evidence type="ECO:0000256" key="2">
    <source>
        <dbReference type="ARBA" id="ARBA00022989"/>
    </source>
</evidence>
<evidence type="ECO:0000256" key="1">
    <source>
        <dbReference type="ARBA" id="ARBA00022692"/>
    </source>
</evidence>
<keyword evidence="2 4" id="KW-1133">Transmembrane helix</keyword>
<feature type="transmembrane region" description="Helical" evidence="4">
    <location>
        <begin position="69"/>
        <end position="94"/>
    </location>
</feature>
<keyword evidence="7" id="KW-1185">Reference proteome</keyword>
<feature type="transmembrane region" description="Helical" evidence="4">
    <location>
        <begin position="100"/>
        <end position="119"/>
    </location>
</feature>
<dbReference type="Proteomes" id="UP000279307">
    <property type="component" value="Chromosome 2"/>
</dbReference>
<dbReference type="OMA" id="FYFHEFV"/>
<dbReference type="EMBL" id="KK107321">
    <property type="protein sequence ID" value="EZA52759.1"/>
    <property type="molecule type" value="Genomic_DNA"/>
</dbReference>
<dbReference type="InterPro" id="IPR007274">
    <property type="entry name" value="Cop_transporter"/>
</dbReference>
<keyword evidence="4" id="KW-0187">Copper transport</keyword>
<dbReference type="GO" id="GO:0016020">
    <property type="term" value="C:membrane"/>
    <property type="evidence" value="ECO:0007669"/>
    <property type="project" value="UniProtKB-SubCell"/>
</dbReference>
<proteinExistence type="inferred from homology"/>
<dbReference type="Pfam" id="PF04145">
    <property type="entry name" value="Ctr"/>
    <property type="match status" value="1"/>
</dbReference>
<dbReference type="STRING" id="2015173.A0A026WCI2"/>
<organism evidence="5 7">
    <name type="scientific">Ooceraea biroi</name>
    <name type="common">Clonal raider ant</name>
    <name type="synonym">Cerapachys biroi</name>
    <dbReference type="NCBI Taxonomy" id="2015173"/>
    <lineage>
        <taxon>Eukaryota</taxon>
        <taxon>Metazoa</taxon>
        <taxon>Ecdysozoa</taxon>
        <taxon>Arthropoda</taxon>
        <taxon>Hexapoda</taxon>
        <taxon>Insecta</taxon>
        <taxon>Pterygota</taxon>
        <taxon>Neoptera</taxon>
        <taxon>Endopterygota</taxon>
        <taxon>Hymenoptera</taxon>
        <taxon>Apocrita</taxon>
        <taxon>Aculeata</taxon>
        <taxon>Formicoidea</taxon>
        <taxon>Formicidae</taxon>
        <taxon>Dorylinae</taxon>
        <taxon>Ooceraea</taxon>
    </lineage>
</organism>
<dbReference type="PANTHER" id="PTHR12483">
    <property type="entry name" value="SOLUTE CARRIER FAMILY 31 COPPER TRANSPORTERS"/>
    <property type="match status" value="1"/>
</dbReference>
<sequence length="133" mass="15317">MHSMSFHGGLQETILFNGWRVNDAQGMIGSAIGIILLTAFYEGLKSYREYLFARTTFLRKNQKKKSRNALLFSGVHFFQTLLHVIQVVLGYFLMFIFMTYNYWLCIAIGVGTALGYWLFAWEKANNDNTDCCS</sequence>
<keyword evidence="1 4" id="KW-0812">Transmembrane</keyword>
<evidence type="ECO:0000256" key="4">
    <source>
        <dbReference type="RuleBase" id="RU367022"/>
    </source>
</evidence>
<reference evidence="6" key="2">
    <citation type="journal article" date="2018" name="Genome Res.">
        <title>The genomic architecture and molecular evolution of ant odorant receptors.</title>
        <authorList>
            <person name="McKenzie S.K."/>
            <person name="Kronauer D.J.C."/>
        </authorList>
    </citation>
    <scope>NUCLEOTIDE SEQUENCE [LARGE SCALE GENOMIC DNA]</scope>
    <source>
        <strain evidence="6">Clonal line C1</strain>
    </source>
</reference>
<evidence type="ECO:0000313" key="6">
    <source>
        <dbReference type="EMBL" id="RLU25457.1"/>
    </source>
</evidence>
<dbReference type="GO" id="GO:0005375">
    <property type="term" value="F:copper ion transmembrane transporter activity"/>
    <property type="evidence" value="ECO:0007669"/>
    <property type="project" value="UniProtKB-UniRule"/>
</dbReference>
<accession>A0A026WCI2</accession>
<dbReference type="EMBL" id="QOIP01000002">
    <property type="protein sequence ID" value="RLU25457.1"/>
    <property type="molecule type" value="Genomic_DNA"/>
</dbReference>
<dbReference type="PANTHER" id="PTHR12483:SF115">
    <property type="entry name" value="COPPER TRANSPORT PROTEIN"/>
    <property type="match status" value="1"/>
</dbReference>
<keyword evidence="4" id="KW-0406">Ion transport</keyword>
<reference evidence="5 7" key="1">
    <citation type="journal article" date="2014" name="Curr. Biol.">
        <title>The genome of the clonal raider ant Cerapachys biroi.</title>
        <authorList>
            <person name="Oxley P.R."/>
            <person name="Ji L."/>
            <person name="Fetter-Pruneda I."/>
            <person name="McKenzie S.K."/>
            <person name="Li C."/>
            <person name="Hu H."/>
            <person name="Zhang G."/>
            <person name="Kronauer D.J."/>
        </authorList>
    </citation>
    <scope>NUCLEOTIDE SEQUENCE [LARGE SCALE GENOMIC DNA]</scope>
</reference>
<evidence type="ECO:0000313" key="5">
    <source>
        <dbReference type="EMBL" id="EZA52759.1"/>
    </source>
</evidence>
<dbReference type="Proteomes" id="UP000053097">
    <property type="component" value="Unassembled WGS sequence"/>
</dbReference>
<feature type="transmembrane region" description="Helical" evidence="4">
    <location>
        <begin position="24"/>
        <end position="44"/>
    </location>
</feature>
<dbReference type="AlphaFoldDB" id="A0A026WCI2"/>
<keyword evidence="4" id="KW-0813">Transport</keyword>
<comment type="similarity">
    <text evidence="4">Belongs to the copper transporter (Ctr) (TC 1.A.56) family. SLC31A subfamily.</text>
</comment>
<keyword evidence="4" id="KW-0186">Copper</keyword>